<comment type="caution">
    <text evidence="1">The sequence shown here is derived from an EMBL/GenBank/DDBJ whole genome shotgun (WGS) entry which is preliminary data.</text>
</comment>
<dbReference type="Gene3D" id="2.60.40.10">
    <property type="entry name" value="Immunoglobulins"/>
    <property type="match status" value="1"/>
</dbReference>
<sequence length="138" mass="15457">MFHIIAGIDELIEVTAASEYIPDIIKHLNARVTDQEGVKLNTQIRDMKNGKYMVQFVPLREGKLNIDITLYGQHITHSPFPVTVKEVESDTEDVVEDDDVIFLKESTKPCLVKVSDVTCSIDPTIVYKAYIGKCSNTG</sequence>
<name>A0A8J1XL02_OWEFU</name>
<dbReference type="SMART" id="SM00557">
    <property type="entry name" value="IG_FLMN"/>
    <property type="match status" value="1"/>
</dbReference>
<dbReference type="InterPro" id="IPR013783">
    <property type="entry name" value="Ig-like_fold"/>
</dbReference>
<keyword evidence="2" id="KW-1185">Reference proteome</keyword>
<dbReference type="InterPro" id="IPR017868">
    <property type="entry name" value="Filamin/ABP280_repeat-like"/>
</dbReference>
<evidence type="ECO:0000313" key="1">
    <source>
        <dbReference type="EMBL" id="CAH1776998.1"/>
    </source>
</evidence>
<dbReference type="EMBL" id="CAIIXF020000002">
    <property type="protein sequence ID" value="CAH1776998.1"/>
    <property type="molecule type" value="Genomic_DNA"/>
</dbReference>
<dbReference type="InterPro" id="IPR001298">
    <property type="entry name" value="Filamin/ABP280_rpt"/>
</dbReference>
<dbReference type="Proteomes" id="UP000749559">
    <property type="component" value="Unassembled WGS sequence"/>
</dbReference>
<reference evidence="1" key="1">
    <citation type="submission" date="2022-03" db="EMBL/GenBank/DDBJ databases">
        <authorList>
            <person name="Martin C."/>
        </authorList>
    </citation>
    <scope>NUCLEOTIDE SEQUENCE</scope>
</reference>
<dbReference type="InterPro" id="IPR014756">
    <property type="entry name" value="Ig_E-set"/>
</dbReference>
<organism evidence="1 2">
    <name type="scientific">Owenia fusiformis</name>
    <name type="common">Polychaete worm</name>
    <dbReference type="NCBI Taxonomy" id="6347"/>
    <lineage>
        <taxon>Eukaryota</taxon>
        <taxon>Metazoa</taxon>
        <taxon>Spiralia</taxon>
        <taxon>Lophotrochozoa</taxon>
        <taxon>Annelida</taxon>
        <taxon>Polychaeta</taxon>
        <taxon>Sedentaria</taxon>
        <taxon>Canalipalpata</taxon>
        <taxon>Sabellida</taxon>
        <taxon>Oweniida</taxon>
        <taxon>Oweniidae</taxon>
        <taxon>Owenia</taxon>
    </lineage>
</organism>
<dbReference type="SUPFAM" id="SSF81296">
    <property type="entry name" value="E set domains"/>
    <property type="match status" value="1"/>
</dbReference>
<gene>
    <name evidence="1" type="ORF">OFUS_LOCUS4119</name>
</gene>
<protein>
    <submittedName>
        <fullName evidence="1">Uncharacterized protein</fullName>
    </submittedName>
</protein>
<dbReference type="AlphaFoldDB" id="A0A8J1XL02"/>
<accession>A0A8J1XL02</accession>
<proteinExistence type="predicted"/>
<dbReference type="PROSITE" id="PS50194">
    <property type="entry name" value="FILAMIN_REPEAT"/>
    <property type="match status" value="1"/>
</dbReference>
<evidence type="ECO:0000313" key="2">
    <source>
        <dbReference type="Proteomes" id="UP000749559"/>
    </source>
</evidence>
<dbReference type="Pfam" id="PF00630">
    <property type="entry name" value="Filamin"/>
    <property type="match status" value="1"/>
</dbReference>